<evidence type="ECO:0000259" key="2">
    <source>
        <dbReference type="SMART" id="SM01075"/>
    </source>
</evidence>
<dbReference type="Pfam" id="PF08839">
    <property type="entry name" value="CDT1"/>
    <property type="match status" value="1"/>
</dbReference>
<dbReference type="GeneID" id="106476745"/>
<gene>
    <name evidence="4" type="primary">LOC106476745</name>
</gene>
<dbReference type="PANTHER" id="PTHR28637">
    <property type="entry name" value="DNA REPLICATION FACTOR CDT1"/>
    <property type="match status" value="1"/>
</dbReference>
<reference evidence="4" key="1">
    <citation type="submission" date="2025-08" db="UniProtKB">
        <authorList>
            <consortium name="RefSeq"/>
        </authorList>
    </citation>
    <scope>IDENTIFICATION</scope>
    <source>
        <tissue evidence="4">Muscle</tissue>
    </source>
</reference>
<feature type="domain" description="CDT1 Geminin-binding" evidence="2">
    <location>
        <begin position="366"/>
        <end position="513"/>
    </location>
</feature>
<dbReference type="InterPro" id="IPR036390">
    <property type="entry name" value="WH_DNA-bd_sf"/>
</dbReference>
<evidence type="ECO:0000313" key="3">
    <source>
        <dbReference type="Proteomes" id="UP000694941"/>
    </source>
</evidence>
<dbReference type="RefSeq" id="XP_013792830.2">
    <property type="nucleotide sequence ID" value="XM_013937376.2"/>
</dbReference>
<dbReference type="CDD" id="cd08674">
    <property type="entry name" value="Cdt1_m"/>
    <property type="match status" value="1"/>
</dbReference>
<evidence type="ECO:0000256" key="1">
    <source>
        <dbReference type="SAM" id="MobiDB-lite"/>
    </source>
</evidence>
<feature type="compositionally biased region" description="Polar residues" evidence="1">
    <location>
        <begin position="1"/>
        <end position="13"/>
    </location>
</feature>
<accession>A0ABM1C206</accession>
<name>A0ABM1C206_LIMPO</name>
<evidence type="ECO:0000313" key="4">
    <source>
        <dbReference type="RefSeq" id="XP_013792830.2"/>
    </source>
</evidence>
<sequence>MFTSISSKSLETINQDKTEEEINKEKLESEIHETNSCSTDDHKRYDISLEPSSRNTENASKFICENDILDVSYQTNIPVSAVKTSKRNASEEVEDCNIVSNKYLKKRKLVAENFDDMKEPELYSKKNSSNNKQSTARESALKEILPDDKHSKFPFQALANLTEESSLPLVTKELNISKMREICTTKRLKISELNNNKFDQTRIESLYQKKTLKETAGPKQDDRDDVIESILTTNKPPPKPISPLHLTPKKLQISSTLPENSSSKTNLNEVLKGKITPEEMRAKLAKCGKLSELRECLSKIKKCSAEMKESKPHLQTFSSMEVTVEIQSPSKNSPSPSPVKIAPEKLIPAYKKYSSLAVDELPSLSLPYKYKILAETFRCTETIVSMLHNRREVCIFDRLKHSVQNMMRRNFDKTHLGQIMAVFPLAYVLQQEKGLHTFTSKSSSSGYHLTIAPNFDYSFENLQIIEKSSNIVKNSTNQQQKNPKFMNPSCLLERKNIFHKNLLEFVIKHHEVCCISD</sequence>
<feature type="region of interest" description="Disordered" evidence="1">
    <location>
        <begin position="1"/>
        <end position="20"/>
    </location>
</feature>
<dbReference type="InterPro" id="IPR045173">
    <property type="entry name" value="Cdt1"/>
</dbReference>
<organism evidence="3 4">
    <name type="scientific">Limulus polyphemus</name>
    <name type="common">Atlantic horseshoe crab</name>
    <dbReference type="NCBI Taxonomy" id="6850"/>
    <lineage>
        <taxon>Eukaryota</taxon>
        <taxon>Metazoa</taxon>
        <taxon>Ecdysozoa</taxon>
        <taxon>Arthropoda</taxon>
        <taxon>Chelicerata</taxon>
        <taxon>Merostomata</taxon>
        <taxon>Xiphosura</taxon>
        <taxon>Limulidae</taxon>
        <taxon>Limulus</taxon>
    </lineage>
</organism>
<dbReference type="InterPro" id="IPR014939">
    <property type="entry name" value="CDT1_Gemini-bd-like"/>
</dbReference>
<dbReference type="Proteomes" id="UP000694941">
    <property type="component" value="Unplaced"/>
</dbReference>
<dbReference type="SMART" id="SM01075">
    <property type="entry name" value="CDT1"/>
    <property type="match status" value="1"/>
</dbReference>
<feature type="compositionally biased region" description="Basic and acidic residues" evidence="1">
    <location>
        <begin position="25"/>
        <end position="47"/>
    </location>
</feature>
<proteinExistence type="predicted"/>
<keyword evidence="3" id="KW-1185">Reference proteome</keyword>
<dbReference type="PANTHER" id="PTHR28637:SF1">
    <property type="entry name" value="DNA REPLICATION FACTOR CDT1"/>
    <property type="match status" value="1"/>
</dbReference>
<dbReference type="SUPFAM" id="SSF46785">
    <property type="entry name" value="Winged helix' DNA-binding domain"/>
    <property type="match status" value="1"/>
</dbReference>
<protein>
    <submittedName>
        <fullName evidence="4">Uncharacterized protein LOC106476745</fullName>
    </submittedName>
</protein>
<feature type="region of interest" description="Disordered" evidence="1">
    <location>
        <begin position="25"/>
        <end position="56"/>
    </location>
</feature>